<dbReference type="AlphaFoldDB" id="A0A6M0R8B6"/>
<dbReference type="PROSITE" id="PS51257">
    <property type="entry name" value="PROKAR_LIPOPROTEIN"/>
    <property type="match status" value="1"/>
</dbReference>
<protein>
    <submittedName>
        <fullName evidence="3">DUF4825 domain-containing protein</fullName>
    </submittedName>
</protein>
<dbReference type="Pfam" id="PF16107">
    <property type="entry name" value="DUF4825"/>
    <property type="match status" value="1"/>
</dbReference>
<proteinExistence type="predicted"/>
<reference evidence="3 4" key="1">
    <citation type="submission" date="2019-04" db="EMBL/GenBank/DDBJ databases">
        <title>Genome sequencing of Clostridium botulinum Groups I-IV and Clostridium butyricum.</title>
        <authorList>
            <person name="Brunt J."/>
            <person name="Van Vliet A.H.M."/>
            <person name="Stringer S.C."/>
            <person name="Carter A.T."/>
            <person name="Peck M.W."/>
        </authorList>
    </citation>
    <scope>NUCLEOTIDE SEQUENCE [LARGE SCALE GENOMIC DNA]</scope>
    <source>
        <strain evidence="3 4">IFR 18/094</strain>
    </source>
</reference>
<evidence type="ECO:0000259" key="2">
    <source>
        <dbReference type="Pfam" id="PF16107"/>
    </source>
</evidence>
<feature type="transmembrane region" description="Helical" evidence="1">
    <location>
        <begin position="6"/>
        <end position="25"/>
    </location>
</feature>
<dbReference type="RefSeq" id="WP_163248680.1">
    <property type="nucleotide sequence ID" value="NZ_SXDP01000002.1"/>
</dbReference>
<keyword evidence="1" id="KW-0812">Transmembrane</keyword>
<feature type="domain" description="DUF4825" evidence="2">
    <location>
        <begin position="46"/>
        <end position="146"/>
    </location>
</feature>
<accession>A0A6M0R8B6</accession>
<evidence type="ECO:0000256" key="1">
    <source>
        <dbReference type="SAM" id="Phobius"/>
    </source>
</evidence>
<dbReference type="EMBL" id="SXDP01000002">
    <property type="protein sequence ID" value="NEZ46482.1"/>
    <property type="molecule type" value="Genomic_DNA"/>
</dbReference>
<evidence type="ECO:0000313" key="3">
    <source>
        <dbReference type="EMBL" id="NEZ46482.1"/>
    </source>
</evidence>
<comment type="caution">
    <text evidence="3">The sequence shown here is derived from an EMBL/GenBank/DDBJ whole genome shotgun (WGS) entry which is preliminary data.</text>
</comment>
<evidence type="ECO:0000313" key="4">
    <source>
        <dbReference type="Proteomes" id="UP000473885"/>
    </source>
</evidence>
<organism evidence="3 4">
    <name type="scientific">Clostridium niameyense</name>
    <dbReference type="NCBI Taxonomy" id="1622073"/>
    <lineage>
        <taxon>Bacteria</taxon>
        <taxon>Bacillati</taxon>
        <taxon>Bacillota</taxon>
        <taxon>Clostridia</taxon>
        <taxon>Eubacteriales</taxon>
        <taxon>Clostridiaceae</taxon>
        <taxon>Clostridium</taxon>
    </lineage>
</organism>
<keyword evidence="4" id="KW-1185">Reference proteome</keyword>
<dbReference type="Proteomes" id="UP000473885">
    <property type="component" value="Unassembled WGS sequence"/>
</dbReference>
<sequence length="175" mass="20477">MKNKSNLLPYTIIILLMFIFIFCSCNNKKVLNKSIKNSSEIKVDELLKYKNSYVGDNSKVLNIISLLPGNNYRNEVNLQTNNKPYVINITYMKNKNLEEDYKNFWGNKNIDKFLQRNAVVLLSLIPNADIVEFNVEGINNNPYKYTRHNLESKYGGNLKNLTRDKTSFENFLNKY</sequence>
<gene>
    <name evidence="3" type="ORF">FDF74_04535</name>
</gene>
<dbReference type="InterPro" id="IPR032250">
    <property type="entry name" value="DUF4825"/>
</dbReference>
<keyword evidence="1" id="KW-1133">Transmembrane helix</keyword>
<name>A0A6M0R8B6_9CLOT</name>
<keyword evidence="1" id="KW-0472">Membrane</keyword>